<dbReference type="AlphaFoldDB" id="A0A8S1M3V3"/>
<dbReference type="PANTHER" id="PTHR45961">
    <property type="entry name" value="IP21249P"/>
    <property type="match status" value="1"/>
</dbReference>
<evidence type="ECO:0000256" key="3">
    <source>
        <dbReference type="ARBA" id="ARBA00022912"/>
    </source>
</evidence>
<dbReference type="SMART" id="SM00195">
    <property type="entry name" value="DSPc"/>
    <property type="match status" value="1"/>
</dbReference>
<gene>
    <name evidence="6" type="ORF">PPRIM_AZ9-3.1.T0520212</name>
</gene>
<comment type="caution">
    <text evidence="6">The sequence shown here is derived from an EMBL/GenBank/DDBJ whole genome shotgun (WGS) entry which is preliminary data.</text>
</comment>
<keyword evidence="3" id="KW-0904">Protein phosphatase</keyword>
<comment type="similarity">
    <text evidence="1">Belongs to the protein-tyrosine phosphatase family. Non-receptor class dual specificity subfamily.</text>
</comment>
<evidence type="ECO:0000256" key="1">
    <source>
        <dbReference type="ARBA" id="ARBA00008601"/>
    </source>
</evidence>
<dbReference type="EMBL" id="CAJJDM010000052">
    <property type="protein sequence ID" value="CAD8074309.1"/>
    <property type="molecule type" value="Genomic_DNA"/>
</dbReference>
<dbReference type="Pfam" id="PF00782">
    <property type="entry name" value="DSPc"/>
    <property type="match status" value="1"/>
</dbReference>
<dbReference type="InterPro" id="IPR000340">
    <property type="entry name" value="Dual-sp_phosphatase_cat-dom"/>
</dbReference>
<accession>A0A8S1M3V3</accession>
<feature type="region of interest" description="Disordered" evidence="4">
    <location>
        <begin position="1"/>
        <end position="85"/>
    </location>
</feature>
<reference evidence="6" key="1">
    <citation type="submission" date="2021-01" db="EMBL/GenBank/DDBJ databases">
        <authorList>
            <consortium name="Genoscope - CEA"/>
            <person name="William W."/>
        </authorList>
    </citation>
    <scope>NUCLEOTIDE SEQUENCE</scope>
</reference>
<dbReference type="GO" id="GO:0004721">
    <property type="term" value="F:phosphoprotein phosphatase activity"/>
    <property type="evidence" value="ECO:0007669"/>
    <property type="project" value="UniProtKB-KW"/>
</dbReference>
<feature type="domain" description="Tyrosine-protein phosphatase" evidence="5">
    <location>
        <begin position="121"/>
        <end position="259"/>
    </location>
</feature>
<dbReference type="InterPro" id="IPR052103">
    <property type="entry name" value="Dual_spec_Phospatases"/>
</dbReference>
<dbReference type="CDD" id="cd14498">
    <property type="entry name" value="DSP"/>
    <property type="match status" value="1"/>
</dbReference>
<proteinExistence type="inferred from homology"/>
<keyword evidence="2" id="KW-0378">Hydrolase</keyword>
<sequence length="271" mass="31600">MLNRTDKSSQFRRTNQSMEGASRKDIISDQKSRKELGVPQEDDRKMIGSKESEKRSQLKIGSHQQSRKTLRGQDEEEKGTKVIGEGRLDEYGEEEEDIVCLRFPHLSFCPYNYQSQLKETLFVEIQPGIYLCGFAMGLWTKFLLQKAVTNVLNLTSMEYTKRTKYFKYLNIDVHNTSDEDIKKHFRISNRFIRETLLQKGKVLIHCRDGLNIGPCFILAYLINEIKVPLKLGIEMLQNLIPQLDIAVHFYKQLEQYDLEKLALLQIKTKDS</sequence>
<evidence type="ECO:0000256" key="4">
    <source>
        <dbReference type="SAM" id="MobiDB-lite"/>
    </source>
</evidence>
<evidence type="ECO:0000259" key="5">
    <source>
        <dbReference type="SMART" id="SM00195"/>
    </source>
</evidence>
<name>A0A8S1M3V3_PARPR</name>
<dbReference type="PANTHER" id="PTHR45961:SF6">
    <property type="entry name" value="IP21249P"/>
    <property type="match status" value="1"/>
</dbReference>
<evidence type="ECO:0000313" key="7">
    <source>
        <dbReference type="Proteomes" id="UP000688137"/>
    </source>
</evidence>
<dbReference type="OMA" id="NQSMEGA"/>
<keyword evidence="7" id="KW-1185">Reference proteome</keyword>
<protein>
    <recommendedName>
        <fullName evidence="5">Tyrosine-protein phosphatase domain-containing protein</fullName>
    </recommendedName>
</protein>
<feature type="compositionally biased region" description="Basic and acidic residues" evidence="4">
    <location>
        <begin position="21"/>
        <end position="56"/>
    </location>
</feature>
<dbReference type="Proteomes" id="UP000688137">
    <property type="component" value="Unassembled WGS sequence"/>
</dbReference>
<evidence type="ECO:0000313" key="6">
    <source>
        <dbReference type="EMBL" id="CAD8074309.1"/>
    </source>
</evidence>
<evidence type="ECO:0000256" key="2">
    <source>
        <dbReference type="ARBA" id="ARBA00022801"/>
    </source>
</evidence>
<organism evidence="6 7">
    <name type="scientific">Paramecium primaurelia</name>
    <dbReference type="NCBI Taxonomy" id="5886"/>
    <lineage>
        <taxon>Eukaryota</taxon>
        <taxon>Sar</taxon>
        <taxon>Alveolata</taxon>
        <taxon>Ciliophora</taxon>
        <taxon>Intramacronucleata</taxon>
        <taxon>Oligohymenophorea</taxon>
        <taxon>Peniculida</taxon>
        <taxon>Parameciidae</taxon>
        <taxon>Paramecium</taxon>
    </lineage>
</organism>
<dbReference type="InterPro" id="IPR020422">
    <property type="entry name" value="TYR_PHOSPHATASE_DUAL_dom"/>
</dbReference>